<organism evidence="2">
    <name type="scientific">viral metagenome</name>
    <dbReference type="NCBI Taxonomy" id="1070528"/>
    <lineage>
        <taxon>unclassified sequences</taxon>
        <taxon>metagenomes</taxon>
        <taxon>organismal metagenomes</taxon>
    </lineage>
</organism>
<dbReference type="SUPFAM" id="SSF51735">
    <property type="entry name" value="NAD(P)-binding Rossmann-fold domains"/>
    <property type="match status" value="1"/>
</dbReference>
<dbReference type="InterPro" id="IPR029903">
    <property type="entry name" value="RmlD-like-bd"/>
</dbReference>
<accession>A0A6C0KWB7</accession>
<dbReference type="PANTHER" id="PTHR10491:SF4">
    <property type="entry name" value="METHIONINE ADENOSYLTRANSFERASE 2 SUBUNIT BETA"/>
    <property type="match status" value="1"/>
</dbReference>
<dbReference type="GO" id="GO:0048269">
    <property type="term" value="C:methionine adenosyltransferase complex"/>
    <property type="evidence" value="ECO:0007669"/>
    <property type="project" value="TreeGrafter"/>
</dbReference>
<dbReference type="InterPro" id="IPR011051">
    <property type="entry name" value="RmlC_Cupin_sf"/>
</dbReference>
<dbReference type="InterPro" id="IPR014710">
    <property type="entry name" value="RmlC-like_jellyroll"/>
</dbReference>
<dbReference type="SUPFAM" id="SSF51182">
    <property type="entry name" value="RmlC-like cupins"/>
    <property type="match status" value="1"/>
</dbReference>
<dbReference type="AlphaFoldDB" id="A0A6C0KWB7"/>
<dbReference type="Pfam" id="PF00908">
    <property type="entry name" value="dTDP_sugar_isom"/>
    <property type="match status" value="1"/>
</dbReference>
<dbReference type="PANTHER" id="PTHR10491">
    <property type="entry name" value="DTDP-4-DEHYDRORHAMNOSE REDUCTASE"/>
    <property type="match status" value="1"/>
</dbReference>
<evidence type="ECO:0000313" key="2">
    <source>
        <dbReference type="EMBL" id="QHU21533.1"/>
    </source>
</evidence>
<dbReference type="GO" id="GO:0008830">
    <property type="term" value="F:dTDP-4-dehydrorhamnose 3,5-epimerase activity"/>
    <property type="evidence" value="ECO:0007669"/>
    <property type="project" value="InterPro"/>
</dbReference>
<dbReference type="Gene3D" id="3.40.50.720">
    <property type="entry name" value="NAD(P)-binding Rossmann-like Domain"/>
    <property type="match status" value="1"/>
</dbReference>
<dbReference type="Gene3D" id="2.60.120.10">
    <property type="entry name" value="Jelly Rolls"/>
    <property type="match status" value="1"/>
</dbReference>
<dbReference type="InterPro" id="IPR036291">
    <property type="entry name" value="NAD(P)-bd_dom_sf"/>
</dbReference>
<dbReference type="Pfam" id="PF04321">
    <property type="entry name" value="RmlD_sub_bind"/>
    <property type="match status" value="1"/>
</dbReference>
<reference evidence="2" key="1">
    <citation type="journal article" date="2020" name="Nature">
        <title>Giant virus diversity and host interactions through global metagenomics.</title>
        <authorList>
            <person name="Schulz F."/>
            <person name="Roux S."/>
            <person name="Paez-Espino D."/>
            <person name="Jungbluth S."/>
            <person name="Walsh D.A."/>
            <person name="Denef V.J."/>
            <person name="McMahon K.D."/>
            <person name="Konstantinidis K.T."/>
            <person name="Eloe-Fadrosh E.A."/>
            <person name="Kyrpides N.C."/>
            <person name="Woyke T."/>
        </authorList>
    </citation>
    <scope>NUCLEOTIDE SEQUENCE</scope>
    <source>
        <strain evidence="2">GVMAG-S-3300013094-109</strain>
    </source>
</reference>
<dbReference type="InterPro" id="IPR000888">
    <property type="entry name" value="RmlC-like"/>
</dbReference>
<dbReference type="GO" id="GO:0048270">
    <property type="term" value="F:methionine adenosyltransferase regulator activity"/>
    <property type="evidence" value="ECO:0007669"/>
    <property type="project" value="TreeGrafter"/>
</dbReference>
<feature type="domain" description="RmlD-like substrate binding" evidence="1">
    <location>
        <begin position="156"/>
        <end position="316"/>
    </location>
</feature>
<dbReference type="GO" id="GO:0006556">
    <property type="term" value="P:S-adenosylmethionine biosynthetic process"/>
    <property type="evidence" value="ECO:0007669"/>
    <property type="project" value="TreeGrafter"/>
</dbReference>
<evidence type="ECO:0000259" key="1">
    <source>
        <dbReference type="Pfam" id="PF04321"/>
    </source>
</evidence>
<dbReference type="InterPro" id="IPR005913">
    <property type="entry name" value="dTDP_dehydrorham_reduct"/>
</dbReference>
<name>A0A6C0KWB7_9ZZZZ</name>
<protein>
    <recommendedName>
        <fullName evidence="1">RmlD-like substrate binding domain-containing protein</fullName>
    </recommendedName>
</protein>
<proteinExistence type="predicted"/>
<dbReference type="EMBL" id="MN740990">
    <property type="protein sequence ID" value="QHU21533.1"/>
    <property type="molecule type" value="Genomic_DNA"/>
</dbReference>
<sequence length="421" mass="49135">MNNKKYKDERGTLFFPIKNNNFYSKECTISTNKLNVFRGIHINNFDKLVTCITGKILDIIINFDEKCEDYLIPKYYTLDPLTDNFQLLIPKNYGHCFLSLEENSTLVYHFNDFFSNENTKHINYLDPFLKIELPIENPIISEKDSELNFIKPIDYLIFGYTGFLGKNLINALENANKNYITSSLRLNEILQIEKIIKLYKPKYVINCAGLTGTPNIFWCDNNKTETIETNIIFQMTLVKICNENNVHLTTIGSGGIFNNDKFYDESDEGNYNNNFYSKTRIELENMIKYYKNVLYLRINYPISESISNKNLLTKLLTFNEINDVEISITYIDELFPILIDMIENKETGICNFVNNGSIYLSEILKIYNKLSITKKEIIISNKQNNDRSYAKLSIGLLKKYNIRNINNAIENCVINYIKNQN</sequence>